<name>A0A165MQ06_EXIGL</name>
<dbReference type="Pfam" id="PF12937">
    <property type="entry name" value="F-box-like"/>
    <property type="match status" value="1"/>
</dbReference>
<organism evidence="2 3">
    <name type="scientific">Exidia glandulosa HHB12029</name>
    <dbReference type="NCBI Taxonomy" id="1314781"/>
    <lineage>
        <taxon>Eukaryota</taxon>
        <taxon>Fungi</taxon>
        <taxon>Dikarya</taxon>
        <taxon>Basidiomycota</taxon>
        <taxon>Agaricomycotina</taxon>
        <taxon>Agaricomycetes</taxon>
        <taxon>Auriculariales</taxon>
        <taxon>Exidiaceae</taxon>
        <taxon>Exidia</taxon>
    </lineage>
</organism>
<dbReference type="AlphaFoldDB" id="A0A165MQ06"/>
<feature type="domain" description="F-box" evidence="1">
    <location>
        <begin position="64"/>
        <end position="109"/>
    </location>
</feature>
<reference evidence="2 3" key="1">
    <citation type="journal article" date="2016" name="Mol. Biol. Evol.">
        <title>Comparative Genomics of Early-Diverging Mushroom-Forming Fungi Provides Insights into the Origins of Lignocellulose Decay Capabilities.</title>
        <authorList>
            <person name="Nagy L.G."/>
            <person name="Riley R."/>
            <person name="Tritt A."/>
            <person name="Adam C."/>
            <person name="Daum C."/>
            <person name="Floudas D."/>
            <person name="Sun H."/>
            <person name="Yadav J.S."/>
            <person name="Pangilinan J."/>
            <person name="Larsson K.H."/>
            <person name="Matsuura K."/>
            <person name="Barry K."/>
            <person name="Labutti K."/>
            <person name="Kuo R."/>
            <person name="Ohm R.A."/>
            <person name="Bhattacharya S.S."/>
            <person name="Shirouzu T."/>
            <person name="Yoshinaga Y."/>
            <person name="Martin F.M."/>
            <person name="Grigoriev I.V."/>
            <person name="Hibbett D.S."/>
        </authorList>
    </citation>
    <scope>NUCLEOTIDE SEQUENCE [LARGE SCALE GENOMIC DNA]</scope>
    <source>
        <strain evidence="2 3">HHB12029</strain>
    </source>
</reference>
<dbReference type="SUPFAM" id="SSF81383">
    <property type="entry name" value="F-box domain"/>
    <property type="match status" value="1"/>
</dbReference>
<dbReference type="InterPro" id="IPR036047">
    <property type="entry name" value="F-box-like_dom_sf"/>
</dbReference>
<accession>A0A165MQ06</accession>
<dbReference type="InterPro" id="IPR001810">
    <property type="entry name" value="F-box_dom"/>
</dbReference>
<evidence type="ECO:0000313" key="2">
    <source>
        <dbReference type="EMBL" id="KZV99590.1"/>
    </source>
</evidence>
<evidence type="ECO:0000313" key="3">
    <source>
        <dbReference type="Proteomes" id="UP000077266"/>
    </source>
</evidence>
<dbReference type="InParanoid" id="A0A165MQ06"/>
<sequence length="569" mass="63324">MLPSLVGHITESIDTVLSKLESDKLSFTNAHSQLRILARTHGSGVLYLSPRIARRLNRYSPPNKLPTELICAIFRLLDEDALHNTPSRVCSHWRTAAVGDALLWSCLSISTRFQSEDAVPEIVRRARGVGLRVRFFVSRAAPVKCGKKEDRRVVPGPSYAQCGNTLAGHVHELVIGGEVTAPGSHIATFVSRLLERQAPVQLVSVRIEEDYGLSSNSPHTFTGHPAASLRQFSTTLPFLPGSWLRSVIHLDLLRAMELDALLDILAYTPNLQSLQLLRPLTVGPVAAPRRPSNVRSLENVVFKCADKCRGCWVILLRLIVSPGRCISRIAIPAPSPASYLDFESLLLCGLSTICALHITVNMAVSDSRRYSSSYSLADDCGRRRHFSVLNPTGPGSVAQAPKLFDEGHRLRDITHLTMPPSDWETLNGLLCGDVYLQCLRVINFEVAAQRKRINNRFRNDPAEHLLSSGFIRAPLLQEIALIFANKSPSVQVRDRITPETVVCYIRLVTYDVQKPPILHLVNVSLIEEHSYVESKLRAMVARLEESSWDYNDPRLQWAGVPEYAFGSNY</sequence>
<dbReference type="EMBL" id="KV425908">
    <property type="protein sequence ID" value="KZV99590.1"/>
    <property type="molecule type" value="Genomic_DNA"/>
</dbReference>
<dbReference type="Proteomes" id="UP000077266">
    <property type="component" value="Unassembled WGS sequence"/>
</dbReference>
<protein>
    <recommendedName>
        <fullName evidence="1">F-box domain-containing protein</fullName>
    </recommendedName>
</protein>
<gene>
    <name evidence="2" type="ORF">EXIGLDRAFT_831337</name>
</gene>
<evidence type="ECO:0000259" key="1">
    <source>
        <dbReference type="Pfam" id="PF12937"/>
    </source>
</evidence>
<keyword evidence="3" id="KW-1185">Reference proteome</keyword>
<dbReference type="OrthoDB" id="3365698at2759"/>
<proteinExistence type="predicted"/>
<dbReference type="Gene3D" id="1.20.1280.50">
    <property type="match status" value="1"/>
</dbReference>